<evidence type="ECO:0000259" key="6">
    <source>
        <dbReference type="PROSITE" id="PS50002"/>
    </source>
</evidence>
<evidence type="ECO:0000256" key="3">
    <source>
        <dbReference type="ARBA" id="ARBA00022490"/>
    </source>
</evidence>
<dbReference type="OrthoDB" id="6250593at2759"/>
<dbReference type="Proteomes" id="UP000298138">
    <property type="component" value="Unassembled WGS sequence"/>
</dbReference>
<dbReference type="PROSITE" id="PS50002">
    <property type="entry name" value="SH3"/>
    <property type="match status" value="1"/>
</dbReference>
<dbReference type="GO" id="GO:0006897">
    <property type="term" value="P:endocytosis"/>
    <property type="evidence" value="ECO:0007669"/>
    <property type="project" value="InterPro"/>
</dbReference>
<evidence type="ECO:0000256" key="2">
    <source>
        <dbReference type="ARBA" id="ARBA00022443"/>
    </source>
</evidence>
<keyword evidence="8" id="KW-1185">Reference proteome</keyword>
<organism evidence="7 8">
    <name type="scientific">Ascodesmis nigricans</name>
    <dbReference type="NCBI Taxonomy" id="341454"/>
    <lineage>
        <taxon>Eukaryota</taxon>
        <taxon>Fungi</taxon>
        <taxon>Dikarya</taxon>
        <taxon>Ascomycota</taxon>
        <taxon>Pezizomycotina</taxon>
        <taxon>Pezizomycetes</taxon>
        <taxon>Pezizales</taxon>
        <taxon>Ascodesmidaceae</taxon>
        <taxon>Ascodesmis</taxon>
    </lineage>
</organism>
<dbReference type="STRING" id="341454.A0A4S2MIP3"/>
<keyword evidence="2 4" id="KW-0728">SH3 domain</keyword>
<protein>
    <recommendedName>
        <fullName evidence="6">SH3 domain-containing protein</fullName>
    </recommendedName>
</protein>
<dbReference type="GO" id="GO:0097320">
    <property type="term" value="P:plasma membrane tubulation"/>
    <property type="evidence" value="ECO:0007669"/>
    <property type="project" value="TreeGrafter"/>
</dbReference>
<feature type="domain" description="SH3" evidence="6">
    <location>
        <begin position="24"/>
        <end position="87"/>
    </location>
</feature>
<evidence type="ECO:0000256" key="1">
    <source>
        <dbReference type="ARBA" id="ARBA00004496"/>
    </source>
</evidence>
<feature type="region of interest" description="Disordered" evidence="5">
    <location>
        <begin position="1"/>
        <end position="27"/>
    </location>
</feature>
<feature type="compositionally biased region" description="Polar residues" evidence="5">
    <location>
        <begin position="1"/>
        <end position="11"/>
    </location>
</feature>
<comment type="subcellular location">
    <subcellularLocation>
        <location evidence="1">Cytoplasm</location>
    </subcellularLocation>
</comment>
<dbReference type="AlphaFoldDB" id="A0A4S2MIP3"/>
<evidence type="ECO:0000313" key="7">
    <source>
        <dbReference type="EMBL" id="TGZ76786.1"/>
    </source>
</evidence>
<dbReference type="InterPro" id="IPR036028">
    <property type="entry name" value="SH3-like_dom_sf"/>
</dbReference>
<evidence type="ECO:0000256" key="4">
    <source>
        <dbReference type="PROSITE-ProRule" id="PRU00192"/>
    </source>
</evidence>
<name>A0A4S2MIP3_9PEZI</name>
<dbReference type="SUPFAM" id="SSF50044">
    <property type="entry name" value="SH3-domain"/>
    <property type="match status" value="1"/>
</dbReference>
<dbReference type="PRINTS" id="PR00452">
    <property type="entry name" value="SH3DOMAIN"/>
</dbReference>
<dbReference type="SMART" id="SM00326">
    <property type="entry name" value="SH3"/>
    <property type="match status" value="1"/>
</dbReference>
<dbReference type="GO" id="GO:0015629">
    <property type="term" value="C:actin cytoskeleton"/>
    <property type="evidence" value="ECO:0007669"/>
    <property type="project" value="TreeGrafter"/>
</dbReference>
<dbReference type="Gene3D" id="2.30.30.40">
    <property type="entry name" value="SH3 Domains"/>
    <property type="match status" value="1"/>
</dbReference>
<dbReference type="EMBL" id="ML220166">
    <property type="protein sequence ID" value="TGZ76786.1"/>
    <property type="molecule type" value="Genomic_DNA"/>
</dbReference>
<evidence type="ECO:0000313" key="8">
    <source>
        <dbReference type="Proteomes" id="UP000298138"/>
    </source>
</evidence>
<dbReference type="PANTHER" id="PTHR47174">
    <property type="entry name" value="BRIDGING INTEGRATOR 3"/>
    <property type="match status" value="1"/>
</dbReference>
<reference evidence="7 8" key="1">
    <citation type="submission" date="2019-04" db="EMBL/GenBank/DDBJ databases">
        <title>Comparative genomics and transcriptomics to analyze fruiting body development in filamentous ascomycetes.</title>
        <authorList>
            <consortium name="DOE Joint Genome Institute"/>
            <person name="Lutkenhaus R."/>
            <person name="Traeger S."/>
            <person name="Breuer J."/>
            <person name="Kuo A."/>
            <person name="Lipzen A."/>
            <person name="Pangilinan J."/>
            <person name="Dilworth D."/>
            <person name="Sandor L."/>
            <person name="Poggeler S."/>
            <person name="Barry K."/>
            <person name="Grigoriev I.V."/>
            <person name="Nowrousian M."/>
        </authorList>
    </citation>
    <scope>NUCLEOTIDE SEQUENCE [LARGE SCALE GENOMIC DNA]</scope>
    <source>
        <strain evidence="7 8">CBS 389.68</strain>
    </source>
</reference>
<evidence type="ECO:0000256" key="5">
    <source>
        <dbReference type="SAM" id="MobiDB-lite"/>
    </source>
</evidence>
<dbReference type="GO" id="GO:0051666">
    <property type="term" value="P:actin cortical patch localization"/>
    <property type="evidence" value="ECO:0007669"/>
    <property type="project" value="InterPro"/>
</dbReference>
<feature type="region of interest" description="Disordered" evidence="5">
    <location>
        <begin position="88"/>
        <end position="112"/>
    </location>
</feature>
<gene>
    <name evidence="7" type="ORF">EX30DRAFT_399008</name>
</gene>
<dbReference type="InterPro" id="IPR046982">
    <property type="entry name" value="BIN3/RVS161-like"/>
</dbReference>
<dbReference type="Pfam" id="PF07653">
    <property type="entry name" value="SH3_2"/>
    <property type="match status" value="1"/>
</dbReference>
<dbReference type="InParanoid" id="A0A4S2MIP3"/>
<dbReference type="CDD" id="cd00174">
    <property type="entry name" value="SH3"/>
    <property type="match status" value="1"/>
</dbReference>
<dbReference type="PANTHER" id="PTHR47174:SF3">
    <property type="entry name" value="BRIDGING INTEGRATOR 3"/>
    <property type="match status" value="1"/>
</dbReference>
<dbReference type="GO" id="GO:0008289">
    <property type="term" value="F:lipid binding"/>
    <property type="evidence" value="ECO:0007669"/>
    <property type="project" value="TreeGrafter"/>
</dbReference>
<accession>A0A4S2MIP3</accession>
<dbReference type="GO" id="GO:0005737">
    <property type="term" value="C:cytoplasm"/>
    <property type="evidence" value="ECO:0007669"/>
    <property type="project" value="UniProtKB-SubCell"/>
</dbReference>
<proteinExistence type="predicted"/>
<sequence>MPSSATPANQKPSSGPPPPPGAGMGPVLVQALWDYPGPGNTAAQGDLTFKVGDTVEVVERTNADWWLGRMGGEVGLFPSGFVREVGQGGREGGAWAAGERPGAGGPGLGQARKPWGMRFAEMGV</sequence>
<keyword evidence="3" id="KW-0963">Cytoplasm</keyword>
<dbReference type="InterPro" id="IPR001452">
    <property type="entry name" value="SH3_domain"/>
</dbReference>